<organism evidence="10 11">
    <name type="scientific">Micromonospora sonchi</name>
    <dbReference type="NCBI Taxonomy" id="1763543"/>
    <lineage>
        <taxon>Bacteria</taxon>
        <taxon>Bacillati</taxon>
        <taxon>Actinomycetota</taxon>
        <taxon>Actinomycetes</taxon>
        <taxon>Micromonosporales</taxon>
        <taxon>Micromonosporaceae</taxon>
        <taxon>Micromonospora</taxon>
    </lineage>
</organism>
<dbReference type="InterPro" id="IPR050979">
    <property type="entry name" value="LD-transpeptidase"/>
</dbReference>
<dbReference type="PANTHER" id="PTHR30582">
    <property type="entry name" value="L,D-TRANSPEPTIDASE"/>
    <property type="match status" value="1"/>
</dbReference>
<reference evidence="10" key="2">
    <citation type="submission" date="2020-09" db="EMBL/GenBank/DDBJ databases">
        <authorList>
            <person name="Sun Q."/>
            <person name="Zhou Y."/>
        </authorList>
    </citation>
    <scope>NUCLEOTIDE SEQUENCE</scope>
    <source>
        <strain evidence="10">CGMCC 4.7312</strain>
    </source>
</reference>
<dbReference type="GO" id="GO:0071555">
    <property type="term" value="P:cell wall organization"/>
    <property type="evidence" value="ECO:0007669"/>
    <property type="project" value="UniProtKB-UniRule"/>
</dbReference>
<dbReference type="CDD" id="cd16913">
    <property type="entry name" value="YkuD_like"/>
    <property type="match status" value="1"/>
</dbReference>
<reference evidence="10" key="1">
    <citation type="journal article" date="2014" name="Int. J. Syst. Evol. Microbiol.">
        <title>Complete genome sequence of Corynebacterium casei LMG S-19264T (=DSM 44701T), isolated from a smear-ripened cheese.</title>
        <authorList>
            <consortium name="US DOE Joint Genome Institute (JGI-PGF)"/>
            <person name="Walter F."/>
            <person name="Albersmeier A."/>
            <person name="Kalinowski J."/>
            <person name="Ruckert C."/>
        </authorList>
    </citation>
    <scope>NUCLEOTIDE SEQUENCE</scope>
    <source>
        <strain evidence="10">CGMCC 4.7312</strain>
    </source>
</reference>
<evidence type="ECO:0000313" key="10">
    <source>
        <dbReference type="EMBL" id="GGM39656.1"/>
    </source>
</evidence>
<proteinExistence type="predicted"/>
<comment type="pathway">
    <text evidence="1 7">Cell wall biogenesis; peptidoglycan biosynthesis.</text>
</comment>
<dbReference type="InterPro" id="IPR038063">
    <property type="entry name" value="Transpep_catalytic_dom"/>
</dbReference>
<evidence type="ECO:0000259" key="9">
    <source>
        <dbReference type="PROSITE" id="PS52029"/>
    </source>
</evidence>
<dbReference type="Pfam" id="PF03734">
    <property type="entry name" value="YkuD"/>
    <property type="match status" value="1"/>
</dbReference>
<dbReference type="Gene3D" id="2.40.440.10">
    <property type="entry name" value="L,D-transpeptidase catalytic domain-like"/>
    <property type="match status" value="1"/>
</dbReference>
<dbReference type="InterPro" id="IPR005490">
    <property type="entry name" value="LD_TPept_cat_dom"/>
</dbReference>
<evidence type="ECO:0000313" key="11">
    <source>
        <dbReference type="Proteomes" id="UP000608890"/>
    </source>
</evidence>
<dbReference type="PANTHER" id="PTHR30582:SF2">
    <property type="entry name" value="L,D-TRANSPEPTIDASE YCIB-RELATED"/>
    <property type="match status" value="1"/>
</dbReference>
<protein>
    <recommendedName>
        <fullName evidence="9">L,D-TPase catalytic domain-containing protein</fullName>
    </recommendedName>
</protein>
<dbReference type="AlphaFoldDB" id="A0A917TWY9"/>
<evidence type="ECO:0000256" key="5">
    <source>
        <dbReference type="ARBA" id="ARBA00023315"/>
    </source>
</evidence>
<dbReference type="Pfam" id="PF17964">
    <property type="entry name" value="Big_10"/>
    <property type="match status" value="1"/>
</dbReference>
<comment type="caution">
    <text evidence="10">The sequence shown here is derived from an EMBL/GenBank/DDBJ whole genome shotgun (WGS) entry which is preliminary data.</text>
</comment>
<dbReference type="PROSITE" id="PS52029">
    <property type="entry name" value="LD_TPASE"/>
    <property type="match status" value="1"/>
</dbReference>
<dbReference type="EMBL" id="BMNB01000010">
    <property type="protein sequence ID" value="GGM39656.1"/>
    <property type="molecule type" value="Genomic_DNA"/>
</dbReference>
<dbReference type="Proteomes" id="UP000608890">
    <property type="component" value="Unassembled WGS sequence"/>
</dbReference>
<evidence type="ECO:0000256" key="4">
    <source>
        <dbReference type="ARBA" id="ARBA00022984"/>
    </source>
</evidence>
<dbReference type="Gene3D" id="2.60.40.3780">
    <property type="match status" value="1"/>
</dbReference>
<keyword evidence="4 7" id="KW-0573">Peptidoglycan synthesis</keyword>
<dbReference type="SUPFAM" id="SSF141523">
    <property type="entry name" value="L,D-transpeptidase catalytic domain-like"/>
    <property type="match status" value="1"/>
</dbReference>
<dbReference type="GO" id="GO:0071972">
    <property type="term" value="F:peptidoglycan L,D-transpeptidase activity"/>
    <property type="evidence" value="ECO:0007669"/>
    <property type="project" value="TreeGrafter"/>
</dbReference>
<dbReference type="Gene3D" id="2.60.40.3710">
    <property type="match status" value="1"/>
</dbReference>
<evidence type="ECO:0000256" key="6">
    <source>
        <dbReference type="ARBA" id="ARBA00023316"/>
    </source>
</evidence>
<feature type="active site" description="Proton donor/acceptor" evidence="7">
    <location>
        <position position="327"/>
    </location>
</feature>
<keyword evidence="11" id="KW-1185">Reference proteome</keyword>
<feature type="compositionally biased region" description="Pro residues" evidence="8">
    <location>
        <begin position="398"/>
        <end position="410"/>
    </location>
</feature>
<dbReference type="InterPro" id="IPR041280">
    <property type="entry name" value="Big_10"/>
</dbReference>
<dbReference type="GO" id="GO:0016746">
    <property type="term" value="F:acyltransferase activity"/>
    <property type="evidence" value="ECO:0007669"/>
    <property type="project" value="UniProtKB-KW"/>
</dbReference>
<evidence type="ECO:0000256" key="3">
    <source>
        <dbReference type="ARBA" id="ARBA00022960"/>
    </source>
</evidence>
<feature type="active site" description="Nucleophile" evidence="7">
    <location>
        <position position="345"/>
    </location>
</feature>
<keyword evidence="2" id="KW-0808">Transferase</keyword>
<dbReference type="GO" id="GO:0008360">
    <property type="term" value="P:regulation of cell shape"/>
    <property type="evidence" value="ECO:0007669"/>
    <property type="project" value="UniProtKB-UniRule"/>
</dbReference>
<evidence type="ECO:0000256" key="1">
    <source>
        <dbReference type="ARBA" id="ARBA00004752"/>
    </source>
</evidence>
<evidence type="ECO:0000256" key="8">
    <source>
        <dbReference type="SAM" id="MobiDB-lite"/>
    </source>
</evidence>
<feature type="region of interest" description="Disordered" evidence="8">
    <location>
        <begin position="395"/>
        <end position="430"/>
    </location>
</feature>
<evidence type="ECO:0000256" key="7">
    <source>
        <dbReference type="PROSITE-ProRule" id="PRU01373"/>
    </source>
</evidence>
<keyword evidence="3 7" id="KW-0133">Cell shape</keyword>
<feature type="domain" description="L,D-TPase catalytic" evidence="9">
    <location>
        <begin position="250"/>
        <end position="369"/>
    </location>
</feature>
<keyword evidence="6 7" id="KW-0961">Cell wall biogenesis/degradation</keyword>
<gene>
    <name evidence="10" type="ORF">GCM10011608_25520</name>
</gene>
<dbReference type="GO" id="GO:0005576">
    <property type="term" value="C:extracellular region"/>
    <property type="evidence" value="ECO:0007669"/>
    <property type="project" value="TreeGrafter"/>
</dbReference>
<sequence length="430" mass="45568">MAEDGADGGVSIMTLRGRLTLLAVTVAAAPLALGACTFDRRQGNEARAAVPELTVTPAEGARDVPISGEVGTQVKHGRVTAVRITDDKGGTVAAEPREDGSGWVPSKTLQPKRTYTAEVTATGDRGKTVTHKTTFTTQSKSSKPAITSTLYFDGNRTYGTAMPVTVAFDPPIPKEARVDVQRRLFVKTDPPQPGAWSWVSDGSQVYYRAPDFWRPGTTISVRSALEGLPIGKENVGDADRRSTSKIGRQVELEIDSATKQMSVIRDGKLLRKLPVSLGKPGTPTSSGKMVIMEKHEITTFDTRGSADPYVVDVEDAQRLTWGGEFIHGAPWSEGDQGYTNVSHGCTNLSAVNADWLMGVTQVGDLVTIKGTEVTLDEGNGWTAWNVSWDEFAKGSALPVPPGLRPTPSQAPDPGAVAGGSPEPTPSASGG</sequence>
<dbReference type="GO" id="GO:0018104">
    <property type="term" value="P:peptidoglycan-protein cross-linking"/>
    <property type="evidence" value="ECO:0007669"/>
    <property type="project" value="TreeGrafter"/>
</dbReference>
<evidence type="ECO:0000256" key="2">
    <source>
        <dbReference type="ARBA" id="ARBA00022679"/>
    </source>
</evidence>
<accession>A0A917TWY9</accession>
<name>A0A917TWY9_9ACTN</name>
<keyword evidence="5" id="KW-0012">Acyltransferase</keyword>